<name>A0A518AWX7_9BACT</name>
<keyword evidence="2" id="KW-0812">Transmembrane</keyword>
<evidence type="ECO:0000313" key="3">
    <source>
        <dbReference type="EMBL" id="QDU59239.1"/>
    </source>
</evidence>
<feature type="region of interest" description="Disordered" evidence="1">
    <location>
        <begin position="45"/>
        <end position="71"/>
    </location>
</feature>
<feature type="transmembrane region" description="Helical" evidence="2">
    <location>
        <begin position="6"/>
        <end position="23"/>
    </location>
</feature>
<accession>A0A518AWX7</accession>
<dbReference type="Proteomes" id="UP000317093">
    <property type="component" value="Chromosome"/>
</dbReference>
<evidence type="ECO:0000256" key="1">
    <source>
        <dbReference type="SAM" id="MobiDB-lite"/>
    </source>
</evidence>
<keyword evidence="4" id="KW-1185">Reference proteome</keyword>
<evidence type="ECO:0000256" key="2">
    <source>
        <dbReference type="SAM" id="Phobius"/>
    </source>
</evidence>
<dbReference type="EMBL" id="CP036279">
    <property type="protein sequence ID" value="QDU59239.1"/>
    <property type="molecule type" value="Genomic_DNA"/>
</dbReference>
<protein>
    <recommendedName>
        <fullName evidence="5">Virus attachment protein p12 family protein</fullName>
    </recommendedName>
</protein>
<dbReference type="KEGG" id="knv:Pan216_00660"/>
<evidence type="ECO:0000313" key="4">
    <source>
        <dbReference type="Proteomes" id="UP000317093"/>
    </source>
</evidence>
<gene>
    <name evidence="3" type="ORF">Pan216_00660</name>
</gene>
<keyword evidence="2" id="KW-1133">Transmembrane helix</keyword>
<dbReference type="Pfam" id="PF12669">
    <property type="entry name" value="FeoB_associated"/>
    <property type="match status" value="1"/>
</dbReference>
<reference evidence="3 4" key="1">
    <citation type="submission" date="2019-02" db="EMBL/GenBank/DDBJ databases">
        <title>Deep-cultivation of Planctomycetes and their phenomic and genomic characterization uncovers novel biology.</title>
        <authorList>
            <person name="Wiegand S."/>
            <person name="Jogler M."/>
            <person name="Boedeker C."/>
            <person name="Pinto D."/>
            <person name="Vollmers J."/>
            <person name="Rivas-Marin E."/>
            <person name="Kohn T."/>
            <person name="Peeters S.H."/>
            <person name="Heuer A."/>
            <person name="Rast P."/>
            <person name="Oberbeckmann S."/>
            <person name="Bunk B."/>
            <person name="Jeske O."/>
            <person name="Meyerdierks A."/>
            <person name="Storesund J.E."/>
            <person name="Kallscheuer N."/>
            <person name="Luecker S."/>
            <person name="Lage O.M."/>
            <person name="Pohl T."/>
            <person name="Merkel B.J."/>
            <person name="Hornburger P."/>
            <person name="Mueller R.-W."/>
            <person name="Bruemmer F."/>
            <person name="Labrenz M."/>
            <person name="Spormann A.M."/>
            <person name="Op den Camp H."/>
            <person name="Overmann J."/>
            <person name="Amann R."/>
            <person name="Jetten M.S.M."/>
            <person name="Mascher T."/>
            <person name="Medema M.H."/>
            <person name="Devos D.P."/>
            <person name="Kaster A.-K."/>
            <person name="Ovreas L."/>
            <person name="Rohde M."/>
            <person name="Galperin M.Y."/>
            <person name="Jogler C."/>
        </authorList>
    </citation>
    <scope>NUCLEOTIDE SEQUENCE [LARGE SCALE GENOMIC DNA]</scope>
    <source>
        <strain evidence="3 4">Pan216</strain>
    </source>
</reference>
<proteinExistence type="predicted"/>
<evidence type="ECO:0008006" key="5">
    <source>
        <dbReference type="Google" id="ProtNLM"/>
    </source>
</evidence>
<organism evidence="3 4">
    <name type="scientific">Kolteria novifilia</name>
    <dbReference type="NCBI Taxonomy" id="2527975"/>
    <lineage>
        <taxon>Bacteria</taxon>
        <taxon>Pseudomonadati</taxon>
        <taxon>Planctomycetota</taxon>
        <taxon>Planctomycetia</taxon>
        <taxon>Kolteriales</taxon>
        <taxon>Kolteriaceae</taxon>
        <taxon>Kolteria</taxon>
    </lineage>
</organism>
<keyword evidence="2" id="KW-0472">Membrane</keyword>
<dbReference type="RefSeq" id="WP_145253285.1">
    <property type="nucleotide sequence ID" value="NZ_CP036279.1"/>
</dbReference>
<sequence length="71" mass="7376">MDAQNVLIGVIVFAAAYYLVQAIRKALRGEGGCCDRGCGGSSTKATLHQIGMPPTVREDRSGAESGHSLPS</sequence>
<dbReference type="AlphaFoldDB" id="A0A518AWX7"/>